<dbReference type="InterPro" id="IPR009078">
    <property type="entry name" value="Ferritin-like_SF"/>
</dbReference>
<accession>A0A162JSP0</accession>
<dbReference type="EMBL" id="LPZR01000215">
    <property type="protein sequence ID" value="KYO49801.1"/>
    <property type="molecule type" value="Genomic_DNA"/>
</dbReference>
<proteinExistence type="predicted"/>
<evidence type="ECO:0000313" key="2">
    <source>
        <dbReference type="EMBL" id="KYO49801.1"/>
    </source>
</evidence>
<protein>
    <recommendedName>
        <fullName evidence="4">Ferritin-like domain-containing protein</fullName>
    </recommendedName>
</protein>
<feature type="compositionally biased region" description="Basic and acidic residues" evidence="1">
    <location>
        <begin position="398"/>
        <end position="407"/>
    </location>
</feature>
<evidence type="ECO:0000313" key="3">
    <source>
        <dbReference type="Proteomes" id="UP000075787"/>
    </source>
</evidence>
<dbReference type="SUPFAM" id="SSF47240">
    <property type="entry name" value="Ferritin-like"/>
    <property type="match status" value="1"/>
</dbReference>
<feature type="compositionally biased region" description="Basic and acidic residues" evidence="1">
    <location>
        <begin position="381"/>
        <end position="391"/>
    </location>
</feature>
<sequence>MTFNPLQEKGIPLEKQCRNWSELNIRPYDKASVHPYSRCRGIVMNGIEVEAVMFSHQMARNTLDPEIRKQLSLMRRIEAQQQKVMNWLIPGDESTLEVTLGYEQVAVDLTAWIAQHEPDPYLRQVYEFGLLEDFDHLYRYANLYQMLEGHKADEITDRLTEIMPGRPTLFEHRDPRDEIRRPMTALAADPQSVMNALTVMSAEQQTMNFYMNIGNRPQEPLARATYLEIAQIEEQHVSHYESILDPTVGWFENLVLHQYHECWMYHSFMQDEVDPRVKAVYELHLAMEIEHLHVACEMMRKVEKRDPEAFLPREMGESVVFRENKAFIRDVLARQVDLTSKDSDFVPIDELPADDRYFAWNRAVNDGWNPTEEIISRARADGGEYRLETEGPHPVPGLRREDARDDATTAYARRRAS</sequence>
<comment type="caution">
    <text evidence="2">The sequence shown here is derived from an EMBL/GenBank/DDBJ whole genome shotgun (WGS) entry which is preliminary data.</text>
</comment>
<evidence type="ECO:0008006" key="4">
    <source>
        <dbReference type="Google" id="ProtNLM"/>
    </source>
</evidence>
<reference evidence="2 3" key="1">
    <citation type="submission" date="2015-12" db="EMBL/GenBank/DDBJ databases">
        <title>Genome sequence of Tistrella mobilis MCCC 1A02139.</title>
        <authorList>
            <person name="Lu L."/>
            <person name="Lai Q."/>
            <person name="Shao Z."/>
            <person name="Qian P."/>
        </authorList>
    </citation>
    <scope>NUCLEOTIDE SEQUENCE [LARGE SCALE GENOMIC DNA]</scope>
    <source>
        <strain evidence="2 3">MCCC 1A02139</strain>
    </source>
</reference>
<dbReference type="Proteomes" id="UP000075787">
    <property type="component" value="Unassembled WGS sequence"/>
</dbReference>
<name>A0A162JSP0_9PROT</name>
<dbReference type="GeneID" id="97238792"/>
<organism evidence="2 3">
    <name type="scientific">Tistrella mobilis</name>
    <dbReference type="NCBI Taxonomy" id="171437"/>
    <lineage>
        <taxon>Bacteria</taxon>
        <taxon>Pseudomonadati</taxon>
        <taxon>Pseudomonadota</taxon>
        <taxon>Alphaproteobacteria</taxon>
        <taxon>Geminicoccales</taxon>
        <taxon>Geminicoccaceae</taxon>
        <taxon>Tistrella</taxon>
    </lineage>
</organism>
<dbReference type="OrthoDB" id="1836949at2"/>
<gene>
    <name evidence="2" type="ORF">AUP44_15830</name>
</gene>
<dbReference type="RefSeq" id="WP_062769638.1">
    <property type="nucleotide sequence ID" value="NZ_CP121042.1"/>
</dbReference>
<evidence type="ECO:0000256" key="1">
    <source>
        <dbReference type="SAM" id="MobiDB-lite"/>
    </source>
</evidence>
<feature type="region of interest" description="Disordered" evidence="1">
    <location>
        <begin position="381"/>
        <end position="417"/>
    </location>
</feature>
<dbReference type="AlphaFoldDB" id="A0A162JSP0"/>